<accession>A0ACB8WMY8</accession>
<evidence type="ECO:0000313" key="2">
    <source>
        <dbReference type="Proteomes" id="UP000831701"/>
    </source>
</evidence>
<reference evidence="1" key="1">
    <citation type="submission" date="2022-04" db="EMBL/GenBank/DDBJ databases">
        <title>Jade perch genome.</title>
        <authorList>
            <person name="Chao B."/>
        </authorList>
    </citation>
    <scope>NUCLEOTIDE SEQUENCE</scope>
    <source>
        <strain evidence="1">CB-2022</strain>
    </source>
</reference>
<protein>
    <submittedName>
        <fullName evidence="1">Uncharacterized protein</fullName>
    </submittedName>
</protein>
<sequence>MKVLGDNGARLRAVHKPIMNRRPARTVTSPRIGVTGAPPWSQVWGWGCRRAPGGRVFAHTGPGRAQPEMATWARLPVGRLTRRKIHEGPVQCGLGSSRGGGLDDPIPGPKLWQ</sequence>
<organism evidence="1 2">
    <name type="scientific">Scortum barcoo</name>
    <name type="common">barcoo grunter</name>
    <dbReference type="NCBI Taxonomy" id="214431"/>
    <lineage>
        <taxon>Eukaryota</taxon>
        <taxon>Metazoa</taxon>
        <taxon>Chordata</taxon>
        <taxon>Craniata</taxon>
        <taxon>Vertebrata</taxon>
        <taxon>Euteleostomi</taxon>
        <taxon>Actinopterygii</taxon>
        <taxon>Neopterygii</taxon>
        <taxon>Teleostei</taxon>
        <taxon>Neoteleostei</taxon>
        <taxon>Acanthomorphata</taxon>
        <taxon>Eupercaria</taxon>
        <taxon>Centrarchiformes</taxon>
        <taxon>Terapontoidei</taxon>
        <taxon>Terapontidae</taxon>
        <taxon>Scortum</taxon>
    </lineage>
</organism>
<dbReference type="EMBL" id="CM041538">
    <property type="protein sequence ID" value="KAI3369119.1"/>
    <property type="molecule type" value="Genomic_DNA"/>
</dbReference>
<proteinExistence type="predicted"/>
<keyword evidence="2" id="KW-1185">Reference proteome</keyword>
<dbReference type="Proteomes" id="UP000831701">
    <property type="component" value="Chromosome 8"/>
</dbReference>
<comment type="caution">
    <text evidence="1">The sequence shown here is derived from an EMBL/GenBank/DDBJ whole genome shotgun (WGS) entry which is preliminary data.</text>
</comment>
<gene>
    <name evidence="1" type="ORF">L3Q82_025443</name>
</gene>
<evidence type="ECO:0000313" key="1">
    <source>
        <dbReference type="EMBL" id="KAI3369119.1"/>
    </source>
</evidence>
<name>A0ACB8WMY8_9TELE</name>